<comment type="caution">
    <text evidence="2">The sequence shown here is derived from an EMBL/GenBank/DDBJ whole genome shotgun (WGS) entry which is preliminary data.</text>
</comment>
<feature type="transmembrane region" description="Helical" evidence="1">
    <location>
        <begin position="69"/>
        <end position="88"/>
    </location>
</feature>
<dbReference type="EMBL" id="JBHSCQ010000006">
    <property type="protein sequence ID" value="MFC4265230.1"/>
    <property type="molecule type" value="Genomic_DNA"/>
</dbReference>
<reference evidence="3" key="1">
    <citation type="journal article" date="2019" name="Int. J. Syst. Evol. Microbiol.">
        <title>The Global Catalogue of Microorganisms (GCM) 10K type strain sequencing project: providing services to taxonomists for standard genome sequencing and annotation.</title>
        <authorList>
            <consortium name="The Broad Institute Genomics Platform"/>
            <consortium name="The Broad Institute Genome Sequencing Center for Infectious Disease"/>
            <person name="Wu L."/>
            <person name="Ma J."/>
        </authorList>
    </citation>
    <scope>NUCLEOTIDE SEQUENCE [LARGE SCALE GENOMIC DNA]</scope>
    <source>
        <strain evidence="3">CGMCC 1.10698</strain>
    </source>
</reference>
<evidence type="ECO:0000256" key="1">
    <source>
        <dbReference type="SAM" id="Phobius"/>
    </source>
</evidence>
<organism evidence="2 3">
    <name type="scientific">Arthrobacter cryoconiti</name>
    <dbReference type="NCBI Taxonomy" id="748907"/>
    <lineage>
        <taxon>Bacteria</taxon>
        <taxon>Bacillati</taxon>
        <taxon>Actinomycetota</taxon>
        <taxon>Actinomycetes</taxon>
        <taxon>Micrococcales</taxon>
        <taxon>Micrococcaceae</taxon>
        <taxon>Arthrobacter</taxon>
    </lineage>
</organism>
<sequence length="144" mass="14730">MVLKSDSSARTRTATRRIVFALAAMGTVALGLAVHFLVPGDAAGLVADALYTVLVYLFVGFLAPRIPRVWVAAVALAFSAAVELSQLSGLPAQLAQSFPPSRLVLGTTFSALDLVAYAIGAVAALAVDTAISARAAAWGSSQAE</sequence>
<proteinExistence type="predicted"/>
<name>A0ABV8QYA6_9MICC</name>
<keyword evidence="1" id="KW-1133">Transmembrane helix</keyword>
<keyword evidence="3" id="KW-1185">Reference proteome</keyword>
<dbReference type="RefSeq" id="WP_230067256.1">
    <property type="nucleotide sequence ID" value="NZ_JAJJBU010000014.1"/>
</dbReference>
<evidence type="ECO:0000313" key="2">
    <source>
        <dbReference type="EMBL" id="MFC4265230.1"/>
    </source>
</evidence>
<gene>
    <name evidence="2" type="ORF">ACFOW9_06415</name>
</gene>
<accession>A0ABV8QYA6</accession>
<feature type="transmembrane region" description="Helical" evidence="1">
    <location>
        <begin position="44"/>
        <end position="62"/>
    </location>
</feature>
<keyword evidence="1" id="KW-0812">Transmembrane</keyword>
<protein>
    <submittedName>
        <fullName evidence="2">DUF2809 domain-containing protein</fullName>
    </submittedName>
</protein>
<dbReference type="Proteomes" id="UP001595773">
    <property type="component" value="Unassembled WGS sequence"/>
</dbReference>
<feature type="transmembrane region" description="Helical" evidence="1">
    <location>
        <begin position="18"/>
        <end position="38"/>
    </location>
</feature>
<keyword evidence="1" id="KW-0472">Membrane</keyword>
<dbReference type="Pfam" id="PF10990">
    <property type="entry name" value="DUF2809"/>
    <property type="match status" value="1"/>
</dbReference>
<feature type="transmembrane region" description="Helical" evidence="1">
    <location>
        <begin position="108"/>
        <end position="127"/>
    </location>
</feature>
<evidence type="ECO:0000313" key="3">
    <source>
        <dbReference type="Proteomes" id="UP001595773"/>
    </source>
</evidence>
<dbReference type="InterPro" id="IPR021257">
    <property type="entry name" value="DUF2809"/>
</dbReference>